<proteinExistence type="predicted"/>
<keyword evidence="3" id="KW-1185">Reference proteome</keyword>
<dbReference type="EMBL" id="MG775259">
    <property type="protein sequence ID" value="AUV61811.1"/>
    <property type="molecule type" value="Genomic_DNA"/>
</dbReference>
<gene>
    <name evidence="2" type="ORF">PsPhBjorn_gp05</name>
</gene>
<sequence>MTIAKDAKLRRNMRNQARRNGDPMGLLNNNQGGTVDNLLATYKRARDRNSLLQALSKIRNTDPQAQRLYKALQNHWYNRTEHVQEFMVDGKPVTRGKEKQTRKSSPLIRSFY</sequence>
<feature type="region of interest" description="Disordered" evidence="1">
    <location>
        <begin position="11"/>
        <end position="33"/>
    </location>
</feature>
<protein>
    <submittedName>
        <fullName evidence="2">Uncharacterized protein</fullName>
    </submittedName>
</protein>
<organism evidence="2 3">
    <name type="scientific">Pseudomonas phage Bjorn</name>
    <dbReference type="NCBI Taxonomy" id="2079288"/>
    <lineage>
        <taxon>Viruses</taxon>
        <taxon>Duplodnaviria</taxon>
        <taxon>Heunggongvirae</taxon>
        <taxon>Uroviricota</taxon>
        <taxon>Caudoviricetes</taxon>
        <taxon>Bjornvirus</taxon>
        <taxon>Bjornvirus bjorn</taxon>
    </lineage>
</organism>
<accession>A0A2K9VHI1</accession>
<reference evidence="2 3" key="1">
    <citation type="submission" date="2018-01" db="EMBL/GenBank/DDBJ databases">
        <title>Pseudomonas phages infecting Pseudomonas sp. isolated from Prunus avium.</title>
        <authorList>
            <person name="Colberg O."/>
            <person name="Byth Carstens A."/>
        </authorList>
    </citation>
    <scope>NUCLEOTIDE SEQUENCE [LARGE SCALE GENOMIC DNA]</scope>
</reference>
<dbReference type="Proteomes" id="UP000240564">
    <property type="component" value="Segment"/>
</dbReference>
<name>A0A2K9VHI1_9CAUD</name>
<evidence type="ECO:0000256" key="1">
    <source>
        <dbReference type="SAM" id="MobiDB-lite"/>
    </source>
</evidence>
<evidence type="ECO:0000313" key="3">
    <source>
        <dbReference type="Proteomes" id="UP000240564"/>
    </source>
</evidence>
<feature type="region of interest" description="Disordered" evidence="1">
    <location>
        <begin position="92"/>
        <end position="112"/>
    </location>
</feature>
<evidence type="ECO:0000313" key="2">
    <source>
        <dbReference type="EMBL" id="AUV61811.1"/>
    </source>
</evidence>